<evidence type="ECO:0000313" key="5">
    <source>
        <dbReference type="Proteomes" id="UP000669179"/>
    </source>
</evidence>
<feature type="domain" description="Bacterial repeat" evidence="3">
    <location>
        <begin position="568"/>
        <end position="637"/>
    </location>
</feature>
<gene>
    <name evidence="4" type="ORF">J4573_49855</name>
</gene>
<dbReference type="EMBL" id="JAGEOJ010000034">
    <property type="protein sequence ID" value="MBO2455267.1"/>
    <property type="molecule type" value="Genomic_DNA"/>
</dbReference>
<feature type="signal peptide" evidence="2">
    <location>
        <begin position="1"/>
        <end position="27"/>
    </location>
</feature>
<feature type="region of interest" description="Disordered" evidence="1">
    <location>
        <begin position="708"/>
        <end position="750"/>
    </location>
</feature>
<protein>
    <submittedName>
        <fullName evidence="4">InlB B-repeat-containing protein</fullName>
    </submittedName>
</protein>
<feature type="domain" description="Bacterial repeat" evidence="3">
    <location>
        <begin position="493"/>
        <end position="557"/>
    </location>
</feature>
<dbReference type="GO" id="GO:0008237">
    <property type="term" value="F:metallopeptidase activity"/>
    <property type="evidence" value="ECO:0007669"/>
    <property type="project" value="InterPro"/>
</dbReference>
<reference evidence="4" key="1">
    <citation type="submission" date="2021-03" db="EMBL/GenBank/DDBJ databases">
        <authorList>
            <person name="Kanchanasin P."/>
            <person name="Saeng-In P."/>
            <person name="Phongsopitanun W."/>
            <person name="Yuki M."/>
            <person name="Kudo T."/>
            <person name="Ohkuma M."/>
            <person name="Tanasupawat S."/>
        </authorList>
    </citation>
    <scope>NUCLEOTIDE SEQUENCE</scope>
    <source>
        <strain evidence="4">GKU 128</strain>
    </source>
</reference>
<feature type="chain" id="PRO_5037306037" evidence="2">
    <location>
        <begin position="28"/>
        <end position="750"/>
    </location>
</feature>
<dbReference type="Pfam" id="PF13688">
    <property type="entry name" value="Reprolysin_5"/>
    <property type="match status" value="1"/>
</dbReference>
<dbReference type="Pfam" id="PF18998">
    <property type="entry name" value="Flg_new_2"/>
    <property type="match status" value="3"/>
</dbReference>
<dbReference type="Proteomes" id="UP000669179">
    <property type="component" value="Unassembled WGS sequence"/>
</dbReference>
<dbReference type="InterPro" id="IPR013378">
    <property type="entry name" value="InlB-like_B-rpt"/>
</dbReference>
<dbReference type="InterPro" id="IPR044060">
    <property type="entry name" value="Bacterial_rp_domain"/>
</dbReference>
<evidence type="ECO:0000256" key="2">
    <source>
        <dbReference type="SAM" id="SignalP"/>
    </source>
</evidence>
<accession>A0A939PMW1</accession>
<comment type="caution">
    <text evidence="4">The sequence shown here is derived from an EMBL/GenBank/DDBJ whole genome shotgun (WGS) entry which is preliminary data.</text>
</comment>
<dbReference type="InterPro" id="IPR024079">
    <property type="entry name" value="MetalloPept_cat_dom_sf"/>
</dbReference>
<evidence type="ECO:0000313" key="4">
    <source>
        <dbReference type="EMBL" id="MBO2455267.1"/>
    </source>
</evidence>
<dbReference type="SUPFAM" id="SSF55486">
    <property type="entry name" value="Metalloproteases ('zincins'), catalytic domain"/>
    <property type="match status" value="1"/>
</dbReference>
<sequence length="750" mass="77688">MSVLLRRIAGVTAVVLTAGLAGVPARADVVEPEPLAAPEGLFTAAKGGKAKLLPWELRQRVAGVRRGALASLCHPAGGAPEMLTLNLFPDLAVVAVADQVGRTERADSVRWSGTVDGIPDSSVTLTAVGLCDKSPGRLALAGSAAFNGQEFTFRPGARGRTTVTEIDTTTAGMMERPARPKMHANLEAEAEAGQVGAAAGQAESGAGQVGAGAGQVDGAAGQVGAGAGHVDASGERIAAAGPVVDALIVYTRGAVKAAGGKEQIVSWIQDAAARANKNLHASGVNATVRVVRIQAADSYKGKETVEPAFNSLNSARDGKFDDVPGLRNKYGADIVTAVVGGYDAKTMVAGLASYPERPRNPDTSGDAYSVVAANQLWAFILAHEWGHLFGLDHDWTNSPEKNPYFPDNHGYASTQNKFVTIMGYPNACKPACPYIGYFANPTLKHHGESLGVAMGKGKFTANNTRVMNITAPELAAYRKVKTKAKTANLKLSVSGGGGTVTPNATGPYTVGDSVTVSVDPAPGHVFAGWTLDGRAAGKADPFTVSMSGDHTLTAKFAVGTEPKLRLAATAQPTTGGEVSLEPGGTAFDPDTKVLATALPENGYDFAGWQLDGHAAGDEDTLEVGMTHAHRLVAKFVKSQRLTVTITPGVGGDVEFAGESVVAGRVNVRAKPRPGWTFSAWLVGGRKVSTSPVANLSVSGANRITAQFVSAKKKPAAKKPMPKPKPKPKPKAKAQPKPKAKAKHKAKKRKG</sequence>
<feature type="domain" description="Bacterial repeat" evidence="3">
    <location>
        <begin position="642"/>
        <end position="709"/>
    </location>
</feature>
<evidence type="ECO:0000259" key="3">
    <source>
        <dbReference type="Pfam" id="PF18998"/>
    </source>
</evidence>
<organism evidence="4 5">
    <name type="scientific">Actinomadura barringtoniae</name>
    <dbReference type="NCBI Taxonomy" id="1427535"/>
    <lineage>
        <taxon>Bacteria</taxon>
        <taxon>Bacillati</taxon>
        <taxon>Actinomycetota</taxon>
        <taxon>Actinomycetes</taxon>
        <taxon>Streptosporangiales</taxon>
        <taxon>Thermomonosporaceae</taxon>
        <taxon>Actinomadura</taxon>
    </lineage>
</organism>
<keyword evidence="2" id="KW-0732">Signal</keyword>
<dbReference type="RefSeq" id="WP_208263492.1">
    <property type="nucleotide sequence ID" value="NZ_JAGEOJ010000034.1"/>
</dbReference>
<evidence type="ECO:0000256" key="1">
    <source>
        <dbReference type="SAM" id="MobiDB-lite"/>
    </source>
</evidence>
<dbReference type="NCBIfam" id="TIGR02543">
    <property type="entry name" value="List_Bact_rpt"/>
    <property type="match status" value="1"/>
</dbReference>
<dbReference type="Gene3D" id="3.40.390.10">
    <property type="entry name" value="Collagenase (Catalytic Domain)"/>
    <property type="match status" value="1"/>
</dbReference>
<dbReference type="AlphaFoldDB" id="A0A939PMW1"/>
<name>A0A939PMW1_9ACTN</name>
<proteinExistence type="predicted"/>
<feature type="compositionally biased region" description="Basic residues" evidence="1">
    <location>
        <begin position="710"/>
        <end position="750"/>
    </location>
</feature>
<keyword evidence="5" id="KW-1185">Reference proteome</keyword>